<name>A0AC61RE89_9FIRM</name>
<sequence>MEPLTLSILCVALYGFFTFGQTAIADDPDQVFKQTSKTILWLKLLALCAGLFFCLRSRVVNPYIELALYLYIVFIFGELLPCRWASTHEALCERSLPLFRSIARVFALFTFLIPIDPKPVKEKISEEDIREMINAASESENIDEPQKDIIENVFELDDTSIEEICTHRSQVVSLSLDENDQTWKRIIHDNRHTFYPVTGKDDDDIVGILDTRDYFRLEDTCQANVLKHAVDQPLFVSENVKVDHLFFEMKNHRTYFAVVLDEYGGMTGIVTLHDIIETILGEMHEVDDEIEPEEIDPINENQWRIYGLADLDEVQKKLGVPLPVEEYDTFSGYVLGSYGHIPQDGTKFDIVLGPLDIHVKEIKNHRIGQTIVTKLEKGVLLDESTEKEN</sequence>
<evidence type="ECO:0000313" key="2">
    <source>
        <dbReference type="Proteomes" id="UP000308836"/>
    </source>
</evidence>
<accession>A0AC61RE89</accession>
<dbReference type="Proteomes" id="UP000308836">
    <property type="component" value="Unassembled WGS sequence"/>
</dbReference>
<proteinExistence type="predicted"/>
<organism evidence="1 2">
    <name type="scientific">Dubosiella muris</name>
    <dbReference type="NCBI Taxonomy" id="3038133"/>
    <lineage>
        <taxon>Bacteria</taxon>
        <taxon>Bacillati</taxon>
        <taxon>Bacillota</taxon>
        <taxon>Erysipelotrichia</taxon>
        <taxon>Erysipelotrichales</taxon>
        <taxon>Erysipelotrichaceae</taxon>
        <taxon>Dubosiella</taxon>
    </lineage>
</organism>
<gene>
    <name evidence="1" type="ORF">E5336_00035</name>
</gene>
<comment type="caution">
    <text evidence="1">The sequence shown here is derived from an EMBL/GenBank/DDBJ whole genome shotgun (WGS) entry which is preliminary data.</text>
</comment>
<reference evidence="1" key="1">
    <citation type="submission" date="2019-04" db="EMBL/GenBank/DDBJ databases">
        <title>Microbes associate with the intestines of laboratory mice.</title>
        <authorList>
            <person name="Navarre W."/>
            <person name="Wong E."/>
            <person name="Huang K."/>
            <person name="Tropini C."/>
            <person name="Ng K."/>
            <person name="Yu B."/>
        </authorList>
    </citation>
    <scope>NUCLEOTIDE SEQUENCE</scope>
    <source>
        <strain evidence="1">NM09_H32</strain>
    </source>
</reference>
<protein>
    <submittedName>
        <fullName evidence="1">HlyC/CorC family transporter</fullName>
    </submittedName>
</protein>
<dbReference type="EMBL" id="SRYG01000001">
    <property type="protein sequence ID" value="TGY67205.1"/>
    <property type="molecule type" value="Genomic_DNA"/>
</dbReference>
<keyword evidence="2" id="KW-1185">Reference proteome</keyword>
<evidence type="ECO:0000313" key="1">
    <source>
        <dbReference type="EMBL" id="TGY67205.1"/>
    </source>
</evidence>